<feature type="compositionally biased region" description="Polar residues" evidence="1">
    <location>
        <begin position="7"/>
        <end position="17"/>
    </location>
</feature>
<sequence length="50" mass="5344">MALTPGFKNSQDITRSNGTGGIYGWAAAPGRSFGFPNEQNEPVRKTGDFP</sequence>
<accession>A0ABS6Q8B1</accession>
<evidence type="ECO:0000313" key="2">
    <source>
        <dbReference type="EMBL" id="MBV4490194.1"/>
    </source>
</evidence>
<reference evidence="2 3" key="1">
    <citation type="journal article" date="2020" name="Microorganisms">
        <title>Reliable Identification of Environmental Pseudomonas Isolates Using the rpoD Gene.</title>
        <authorList>
            <consortium name="The Broad Institute Genome Sequencing Platform"/>
            <person name="Girard L."/>
            <person name="Lood C."/>
            <person name="Rokni-Zadeh H."/>
            <person name="van Noort V."/>
            <person name="Lavigne R."/>
            <person name="De Mot R."/>
        </authorList>
    </citation>
    <scope>NUCLEOTIDE SEQUENCE [LARGE SCALE GENOMIC DNA]</scope>
    <source>
        <strain evidence="2 3">RD9SR1</strain>
    </source>
</reference>
<protein>
    <submittedName>
        <fullName evidence="2">Uncharacterized protein</fullName>
    </submittedName>
</protein>
<evidence type="ECO:0000313" key="3">
    <source>
        <dbReference type="Proteomes" id="UP000609530"/>
    </source>
</evidence>
<proteinExistence type="predicted"/>
<keyword evidence="3" id="KW-1185">Reference proteome</keyword>
<evidence type="ECO:0000256" key="1">
    <source>
        <dbReference type="SAM" id="MobiDB-lite"/>
    </source>
</evidence>
<dbReference type="RefSeq" id="WP_186677700.1">
    <property type="nucleotide sequence ID" value="NZ_JABWRZ020000001.1"/>
</dbReference>
<name>A0ABS6Q8B1_9PSED</name>
<organism evidence="2 3">
    <name type="scientific">Pseudomonas oryzicola</name>
    <dbReference type="NCBI Taxonomy" id="485876"/>
    <lineage>
        <taxon>Bacteria</taxon>
        <taxon>Pseudomonadati</taxon>
        <taxon>Pseudomonadota</taxon>
        <taxon>Gammaproteobacteria</taxon>
        <taxon>Pseudomonadales</taxon>
        <taxon>Pseudomonadaceae</taxon>
        <taxon>Pseudomonas</taxon>
    </lineage>
</organism>
<comment type="caution">
    <text evidence="2">The sequence shown here is derived from an EMBL/GenBank/DDBJ whole genome shotgun (WGS) entry which is preliminary data.</text>
</comment>
<gene>
    <name evidence="2" type="ORF">HU760_006215</name>
</gene>
<dbReference type="Proteomes" id="UP000609530">
    <property type="component" value="Unassembled WGS sequence"/>
</dbReference>
<dbReference type="EMBL" id="JABWRZ020000001">
    <property type="protein sequence ID" value="MBV4490194.1"/>
    <property type="molecule type" value="Genomic_DNA"/>
</dbReference>
<feature type="compositionally biased region" description="Basic and acidic residues" evidence="1">
    <location>
        <begin position="41"/>
        <end position="50"/>
    </location>
</feature>
<feature type="region of interest" description="Disordered" evidence="1">
    <location>
        <begin position="1"/>
        <end position="50"/>
    </location>
</feature>